<dbReference type="PANTHER" id="PTHR12001:SF44">
    <property type="entry name" value="GERANYLGERANYL PYROPHOSPHATE SYNTHASE"/>
    <property type="match status" value="1"/>
</dbReference>
<evidence type="ECO:0000256" key="3">
    <source>
        <dbReference type="RuleBase" id="RU004466"/>
    </source>
</evidence>
<evidence type="ECO:0000313" key="4">
    <source>
        <dbReference type="EMBL" id="VVP66762.1"/>
    </source>
</evidence>
<dbReference type="PANTHER" id="PTHR12001">
    <property type="entry name" value="GERANYLGERANYL PYROPHOSPHATE SYNTHASE"/>
    <property type="match status" value="1"/>
</dbReference>
<gene>
    <name evidence="4" type="ORF">PS918_00443</name>
</gene>
<dbReference type="EMBL" id="CABVIY010000001">
    <property type="protein sequence ID" value="VVP66762.1"/>
    <property type="molecule type" value="Genomic_DNA"/>
</dbReference>
<keyword evidence="2" id="KW-0460">Magnesium</keyword>
<dbReference type="InterPro" id="IPR000092">
    <property type="entry name" value="Polyprenyl_synt"/>
</dbReference>
<dbReference type="GO" id="GO:0008299">
    <property type="term" value="P:isoprenoid biosynthetic process"/>
    <property type="evidence" value="ECO:0007669"/>
    <property type="project" value="InterPro"/>
</dbReference>
<keyword evidence="1" id="KW-0479">Metal-binding</keyword>
<reference evidence="4 5" key="1">
    <citation type="submission" date="2019-09" db="EMBL/GenBank/DDBJ databases">
        <authorList>
            <person name="Chandra G."/>
            <person name="Truman W A."/>
        </authorList>
    </citation>
    <scope>NUCLEOTIDE SEQUENCE [LARGE SCALE GENOMIC DNA]</scope>
    <source>
        <strain evidence="4">PS918</strain>
    </source>
</reference>
<keyword evidence="3" id="KW-0808">Transferase</keyword>
<dbReference type="GO" id="GO:0046872">
    <property type="term" value="F:metal ion binding"/>
    <property type="evidence" value="ECO:0007669"/>
    <property type="project" value="UniProtKB-KW"/>
</dbReference>
<proteinExistence type="inferred from homology"/>
<dbReference type="AlphaFoldDB" id="A0A5E7QX13"/>
<dbReference type="GO" id="GO:0004659">
    <property type="term" value="F:prenyltransferase activity"/>
    <property type="evidence" value="ECO:0007669"/>
    <property type="project" value="InterPro"/>
</dbReference>
<name>A0A5E7QX13_PSEFL</name>
<accession>A0A5E7QX13</accession>
<dbReference type="Proteomes" id="UP000326611">
    <property type="component" value="Unassembled WGS sequence"/>
</dbReference>
<organism evidence="4 5">
    <name type="scientific">Pseudomonas fluorescens</name>
    <dbReference type="NCBI Taxonomy" id="294"/>
    <lineage>
        <taxon>Bacteria</taxon>
        <taxon>Pseudomonadati</taxon>
        <taxon>Pseudomonadota</taxon>
        <taxon>Gammaproteobacteria</taxon>
        <taxon>Pseudomonadales</taxon>
        <taxon>Pseudomonadaceae</taxon>
        <taxon>Pseudomonas</taxon>
    </lineage>
</organism>
<comment type="similarity">
    <text evidence="3">Belongs to the FPP/GGPP synthase family.</text>
</comment>
<dbReference type="InterPro" id="IPR033749">
    <property type="entry name" value="Polyprenyl_synt_CS"/>
</dbReference>
<sequence>MSLSHATQYASAKSSWASPFEYQEQHAGKKVRTDLTLALAALYRVAPSTAQVLCHVVEKFNTASLVHDDIVDQDLMRRGAPSVWVKYGVGTALISGMYGYIHGLQKLGGLHNIDLMDAGLKSLEALHVGQYLDTQVSDGTVLPTLEEYRFIAQTNTGCFFLFILESLQRLHALDKCIYSELKAMMIELAVYYRYVNDYCDINHIPHFQKKGFAPDLEGGPKSFLMILANTALPKQKRTDQQKRQIILEFGRAGVFSAAIAVMEGSFKQMQRSLEAIRNLSPDQNFAPLEVFLQNVHFQQNPADNFYENLNT</sequence>
<evidence type="ECO:0000313" key="5">
    <source>
        <dbReference type="Proteomes" id="UP000326611"/>
    </source>
</evidence>
<evidence type="ECO:0000256" key="2">
    <source>
        <dbReference type="ARBA" id="ARBA00022842"/>
    </source>
</evidence>
<protein>
    <submittedName>
        <fullName evidence="4">Uncharacterized protein</fullName>
    </submittedName>
</protein>
<dbReference type="RefSeq" id="WP_150768636.1">
    <property type="nucleotide sequence ID" value="NZ_CABVIY010000001.1"/>
</dbReference>
<dbReference type="OrthoDB" id="9805316at2"/>
<dbReference type="SUPFAM" id="SSF48576">
    <property type="entry name" value="Terpenoid synthases"/>
    <property type="match status" value="1"/>
</dbReference>
<dbReference type="PROSITE" id="PS00723">
    <property type="entry name" value="POLYPRENYL_SYNTHASE_1"/>
    <property type="match status" value="1"/>
</dbReference>
<dbReference type="Gene3D" id="1.10.600.10">
    <property type="entry name" value="Farnesyl Diphosphate Synthase"/>
    <property type="match status" value="1"/>
</dbReference>
<dbReference type="InterPro" id="IPR008949">
    <property type="entry name" value="Isoprenoid_synthase_dom_sf"/>
</dbReference>
<evidence type="ECO:0000256" key="1">
    <source>
        <dbReference type="ARBA" id="ARBA00022723"/>
    </source>
</evidence>
<dbReference type="Pfam" id="PF00348">
    <property type="entry name" value="polyprenyl_synt"/>
    <property type="match status" value="1"/>
</dbReference>